<reference evidence="9 10" key="1">
    <citation type="journal article" date="2016" name="BMC Genomics">
        <title>Comparative genomic and transcriptomic analyses of the Fuzhuan brick tea-fermentation fungus Aspergillus cristatus.</title>
        <authorList>
            <person name="Ge Y."/>
            <person name="Wang Y."/>
            <person name="Liu Y."/>
            <person name="Tan Y."/>
            <person name="Ren X."/>
            <person name="Zhang X."/>
            <person name="Hyde K.D."/>
            <person name="Liu Y."/>
            <person name="Liu Z."/>
        </authorList>
    </citation>
    <scope>NUCLEOTIDE SEQUENCE [LARGE SCALE GENOMIC DNA]</scope>
    <source>
        <strain evidence="9 10">GZAAS20.1005</strain>
    </source>
</reference>
<feature type="compositionally biased region" description="Basic and acidic residues" evidence="7">
    <location>
        <begin position="11"/>
        <end position="21"/>
    </location>
</feature>
<feature type="compositionally biased region" description="Basic and acidic residues" evidence="7">
    <location>
        <begin position="344"/>
        <end position="358"/>
    </location>
</feature>
<comment type="caution">
    <text evidence="9">The sequence shown here is derived from an EMBL/GenBank/DDBJ whole genome shotgun (WGS) entry which is preliminary data.</text>
</comment>
<keyword evidence="2" id="KW-0479">Metal-binding</keyword>
<dbReference type="InterPro" id="IPR019787">
    <property type="entry name" value="Znf_PHD-finger"/>
</dbReference>
<feature type="compositionally biased region" description="Acidic residues" evidence="7">
    <location>
        <begin position="755"/>
        <end position="778"/>
    </location>
</feature>
<organism evidence="9 10">
    <name type="scientific">Aspergillus cristatus</name>
    <name type="common">Chinese Fuzhuan brick tea-fermentation fungus</name>
    <name type="synonym">Eurotium cristatum</name>
    <dbReference type="NCBI Taxonomy" id="573508"/>
    <lineage>
        <taxon>Eukaryota</taxon>
        <taxon>Fungi</taxon>
        <taxon>Dikarya</taxon>
        <taxon>Ascomycota</taxon>
        <taxon>Pezizomycotina</taxon>
        <taxon>Eurotiomycetes</taxon>
        <taxon>Eurotiomycetidae</taxon>
        <taxon>Eurotiales</taxon>
        <taxon>Aspergillaceae</taxon>
        <taxon>Aspergillus</taxon>
        <taxon>Aspergillus subgen. Aspergillus</taxon>
    </lineage>
</organism>
<dbReference type="InterPro" id="IPR037869">
    <property type="entry name" value="Spp1/CFP1"/>
</dbReference>
<accession>A0A1E3BEH8</accession>
<dbReference type="PANTHER" id="PTHR46174">
    <property type="entry name" value="CXXC-TYPE ZINC FINGER PROTEIN 1"/>
    <property type="match status" value="1"/>
</dbReference>
<evidence type="ECO:0000256" key="5">
    <source>
        <dbReference type="ARBA" id="ARBA00023242"/>
    </source>
</evidence>
<protein>
    <recommendedName>
        <fullName evidence="8">PHD-type domain-containing protein</fullName>
    </recommendedName>
</protein>
<keyword evidence="10" id="KW-1185">Reference proteome</keyword>
<feature type="compositionally biased region" description="Low complexity" evidence="7">
    <location>
        <begin position="361"/>
        <end position="375"/>
    </location>
</feature>
<feature type="region of interest" description="Disordered" evidence="7">
    <location>
        <begin position="1"/>
        <end position="39"/>
    </location>
</feature>
<dbReference type="GO" id="GO:0045893">
    <property type="term" value="P:positive regulation of DNA-templated transcription"/>
    <property type="evidence" value="ECO:0007669"/>
    <property type="project" value="TreeGrafter"/>
</dbReference>
<dbReference type="Pfam" id="PF00628">
    <property type="entry name" value="PHD"/>
    <property type="match status" value="1"/>
</dbReference>
<dbReference type="AlphaFoldDB" id="A0A1E3BEH8"/>
<dbReference type="SUPFAM" id="SSF56112">
    <property type="entry name" value="Protein kinase-like (PK-like)"/>
    <property type="match status" value="1"/>
</dbReference>
<dbReference type="Gene3D" id="3.30.40.10">
    <property type="entry name" value="Zinc/RING finger domain, C3HC4 (zinc finger)"/>
    <property type="match status" value="1"/>
</dbReference>
<dbReference type="InterPro" id="IPR001965">
    <property type="entry name" value="Znf_PHD"/>
</dbReference>
<dbReference type="GO" id="GO:0048188">
    <property type="term" value="C:Set1C/COMPASS complex"/>
    <property type="evidence" value="ECO:0007669"/>
    <property type="project" value="InterPro"/>
</dbReference>
<dbReference type="PROSITE" id="PS01359">
    <property type="entry name" value="ZF_PHD_1"/>
    <property type="match status" value="1"/>
</dbReference>
<comment type="subcellular location">
    <subcellularLocation>
        <location evidence="1">Nucleus</location>
    </subcellularLocation>
</comment>
<feature type="compositionally biased region" description="Basic and acidic residues" evidence="7">
    <location>
        <begin position="583"/>
        <end position="592"/>
    </location>
</feature>
<keyword evidence="3 6" id="KW-0863">Zinc-finger</keyword>
<feature type="region of interest" description="Disordered" evidence="7">
    <location>
        <begin position="295"/>
        <end position="318"/>
    </location>
</feature>
<dbReference type="InterPro" id="IPR019786">
    <property type="entry name" value="Zinc_finger_PHD-type_CS"/>
</dbReference>
<evidence type="ECO:0000256" key="1">
    <source>
        <dbReference type="ARBA" id="ARBA00004123"/>
    </source>
</evidence>
<dbReference type="SMART" id="SM00249">
    <property type="entry name" value="PHD"/>
    <property type="match status" value="1"/>
</dbReference>
<feature type="region of interest" description="Disordered" evidence="7">
    <location>
        <begin position="619"/>
        <end position="652"/>
    </location>
</feature>
<feature type="compositionally biased region" description="Basic and acidic residues" evidence="7">
    <location>
        <begin position="634"/>
        <end position="652"/>
    </location>
</feature>
<dbReference type="InterPro" id="IPR011009">
    <property type="entry name" value="Kinase-like_dom_sf"/>
</dbReference>
<dbReference type="OrthoDB" id="436852at2759"/>
<evidence type="ECO:0000256" key="3">
    <source>
        <dbReference type="ARBA" id="ARBA00022771"/>
    </source>
</evidence>
<keyword evidence="5" id="KW-0539">Nucleus</keyword>
<feature type="region of interest" description="Disordered" evidence="7">
    <location>
        <begin position="575"/>
        <end position="595"/>
    </location>
</feature>
<feature type="compositionally biased region" description="Basic residues" evidence="7">
    <location>
        <begin position="392"/>
        <end position="403"/>
    </location>
</feature>
<evidence type="ECO:0000313" key="10">
    <source>
        <dbReference type="Proteomes" id="UP000094569"/>
    </source>
</evidence>
<evidence type="ECO:0000256" key="7">
    <source>
        <dbReference type="SAM" id="MobiDB-lite"/>
    </source>
</evidence>
<dbReference type="Proteomes" id="UP000094569">
    <property type="component" value="Unassembled WGS sequence"/>
</dbReference>
<evidence type="ECO:0000256" key="6">
    <source>
        <dbReference type="PROSITE-ProRule" id="PRU00146"/>
    </source>
</evidence>
<feature type="compositionally biased region" description="Polar residues" evidence="7">
    <location>
        <begin position="417"/>
        <end position="434"/>
    </location>
</feature>
<feature type="domain" description="PHD-type" evidence="8">
    <location>
        <begin position="472"/>
        <end position="523"/>
    </location>
</feature>
<feature type="region of interest" description="Disordered" evidence="7">
    <location>
        <begin position="342"/>
        <end position="468"/>
    </location>
</feature>
<dbReference type="VEuPathDB" id="FungiDB:SI65_05957"/>
<feature type="region of interest" description="Disordered" evidence="7">
    <location>
        <begin position="738"/>
        <end position="781"/>
    </location>
</feature>
<dbReference type="InterPro" id="IPR011011">
    <property type="entry name" value="Znf_FYVE_PHD"/>
</dbReference>
<dbReference type="GO" id="GO:0008270">
    <property type="term" value="F:zinc ion binding"/>
    <property type="evidence" value="ECO:0007669"/>
    <property type="project" value="UniProtKB-KW"/>
</dbReference>
<sequence>MVADSNPYETDATRIPKDDPYISRSPQYGRYAPRDDDFKPRYDRWYQSEPEVNAYWEEVVRKTCIQEKSLNDPRTQDAFVAGSVVIRVDEESVDDSSAEKYSCVNANEISSARKAEDALKEIGVAVPVIYFCGVVDGKNVTVESRVPGVSLEVAWRYLTREQIDKLKQQCRRIIQRLAAVDSASDGPSYICSGLSSHLPPDVSEQEKKILFKGKTEQDTLYLTHNDMVRSNIIVKDDQVVGVLGWRQCGLFGLDRAARVHKVFRVPEISYLSGDGDDGDGAMAWADLYDGVSEVSVKSEATTPQDATEPQVKAEPTAMSLDKLPASEEADSKSALGQLDGADLSNEHLTPKKVSDLKHGLASRASSSDRSSPANSTKGAATGRKSTGGAKKGTARKSTTKKRKVNDQDAESVDSRRSNTPSSTRASKTPATKKQGSASAAGSPAPAPAPQRKPKKSKKAAKNEDDDDDNEDGVFCICRRGDNHTWMIGCDGECDDWFHGKCVNIDRRDADLIDKYICPNCHEKGKGRTSWKPMCRLPECRKPARVNQKGPSKYCSDDHGREFMRLKTQHFRLGSGAATVNGDQDPKTPDDISSRGGVLTASELKAAITDVSSAIEFRRLGERIVTPPPEEDEDDKKNAETEDQPKKEKKLGLDVDAKGLTYTPDEAAKLEKLRKRREEILHRQELLTSRDAFINLVRQRSKTIVERLKQTDPKGGWKDICGYDSRVAWADEEFDEWRQTPTGEKAMKDGTLDPPTDADGDTAMDDGNDKDESDNEGDNGIETLARGVCTKKRCERHKQWVKVHQEDILFEKNTAKEDLRKCEDEAQIVVERAVLRMWAEMENAHVGGT</sequence>
<dbReference type="SUPFAM" id="SSF57903">
    <property type="entry name" value="FYVE/PHD zinc finger"/>
    <property type="match status" value="1"/>
</dbReference>
<proteinExistence type="predicted"/>
<keyword evidence="4" id="KW-0862">Zinc</keyword>
<dbReference type="InterPro" id="IPR013083">
    <property type="entry name" value="Znf_RING/FYVE/PHD"/>
</dbReference>
<gene>
    <name evidence="9" type="ORF">SI65_05957</name>
</gene>
<evidence type="ECO:0000256" key="2">
    <source>
        <dbReference type="ARBA" id="ARBA00022723"/>
    </source>
</evidence>
<evidence type="ECO:0000313" key="9">
    <source>
        <dbReference type="EMBL" id="ODM19339.1"/>
    </source>
</evidence>
<feature type="compositionally biased region" description="Polar residues" evidence="7">
    <location>
        <begin position="298"/>
        <end position="307"/>
    </location>
</feature>
<name>A0A1E3BEH8_ASPCR</name>
<evidence type="ECO:0000256" key="4">
    <source>
        <dbReference type="ARBA" id="ARBA00022833"/>
    </source>
</evidence>
<dbReference type="PANTHER" id="PTHR46174:SF1">
    <property type="entry name" value="CXXC-TYPE ZINC FINGER PROTEIN 1"/>
    <property type="match status" value="1"/>
</dbReference>
<dbReference type="STRING" id="573508.A0A1E3BEH8"/>
<dbReference type="EMBL" id="JXNT01000005">
    <property type="protein sequence ID" value="ODM19339.1"/>
    <property type="molecule type" value="Genomic_DNA"/>
</dbReference>
<evidence type="ECO:0000259" key="8">
    <source>
        <dbReference type="PROSITE" id="PS50016"/>
    </source>
</evidence>
<dbReference type="PROSITE" id="PS50016">
    <property type="entry name" value="ZF_PHD_2"/>
    <property type="match status" value="1"/>
</dbReference>